<feature type="compositionally biased region" description="Basic residues" evidence="1">
    <location>
        <begin position="159"/>
        <end position="168"/>
    </location>
</feature>
<evidence type="ECO:0000313" key="2">
    <source>
        <dbReference type="EMBL" id="KAK0446944.1"/>
    </source>
</evidence>
<dbReference type="RefSeq" id="XP_060325969.1">
    <property type="nucleotide sequence ID" value="XM_060483851.1"/>
</dbReference>
<feature type="region of interest" description="Disordered" evidence="1">
    <location>
        <begin position="1"/>
        <end position="170"/>
    </location>
</feature>
<dbReference type="AlphaFoldDB" id="A0AA39MUW8"/>
<name>A0AA39MUW8_ARMTA</name>
<dbReference type="GeneID" id="85367399"/>
<gene>
    <name evidence="2" type="ORF">EV420DRAFT_882461</name>
</gene>
<evidence type="ECO:0000313" key="3">
    <source>
        <dbReference type="Proteomes" id="UP001175211"/>
    </source>
</evidence>
<keyword evidence="3" id="KW-1185">Reference proteome</keyword>
<dbReference type="Proteomes" id="UP001175211">
    <property type="component" value="Unassembled WGS sequence"/>
</dbReference>
<sequence length="312" mass="34148">MAPPGRPRGRPRRKGRGADAEPTVVPDDAGADPEAPGPTETITVHPGGALNARFFIPGLEHHSPAPASQPPTSHGTPPTPPPPVTPVPQQSARRRRRQPDPDDDNPFTSTPERSSRHAQPLRNVQFSGGETFNIEDLSEPSTPATPTPVLRPVAATPKSNRRRRRAKRTTAEMPNIPDLRPFYEVREDRVHCIFCCAQKKSTSFSRSTTSTSNWRCHLLMKHLGLWVEACDRLKVKITADKAEGPVAAYRESKGQDPKQNSSLPSGFDEVPGFSLEAFIDALVAFIVSNDQVGFLCVTQIAALMMIIVFQCC</sequence>
<reference evidence="2" key="1">
    <citation type="submission" date="2023-06" db="EMBL/GenBank/DDBJ databases">
        <authorList>
            <consortium name="Lawrence Berkeley National Laboratory"/>
            <person name="Ahrendt S."/>
            <person name="Sahu N."/>
            <person name="Indic B."/>
            <person name="Wong-Bajracharya J."/>
            <person name="Merenyi Z."/>
            <person name="Ke H.-M."/>
            <person name="Monk M."/>
            <person name="Kocsube S."/>
            <person name="Drula E."/>
            <person name="Lipzen A."/>
            <person name="Balint B."/>
            <person name="Henrissat B."/>
            <person name="Andreopoulos B."/>
            <person name="Martin F.M."/>
            <person name="Harder C.B."/>
            <person name="Rigling D."/>
            <person name="Ford K.L."/>
            <person name="Foster G.D."/>
            <person name="Pangilinan J."/>
            <person name="Papanicolaou A."/>
            <person name="Barry K."/>
            <person name="LaButti K."/>
            <person name="Viragh M."/>
            <person name="Koriabine M."/>
            <person name="Yan M."/>
            <person name="Riley R."/>
            <person name="Champramary S."/>
            <person name="Plett K.L."/>
            <person name="Tsai I.J."/>
            <person name="Slot J."/>
            <person name="Sipos G."/>
            <person name="Plett J."/>
            <person name="Nagy L.G."/>
            <person name="Grigoriev I.V."/>
        </authorList>
    </citation>
    <scope>NUCLEOTIDE SEQUENCE</scope>
    <source>
        <strain evidence="2">CCBAS 213</strain>
    </source>
</reference>
<proteinExistence type="predicted"/>
<accession>A0AA39MUW8</accession>
<evidence type="ECO:0000256" key="1">
    <source>
        <dbReference type="SAM" id="MobiDB-lite"/>
    </source>
</evidence>
<comment type="caution">
    <text evidence="2">The sequence shown here is derived from an EMBL/GenBank/DDBJ whole genome shotgun (WGS) entry which is preliminary data.</text>
</comment>
<feature type="compositionally biased region" description="Pro residues" evidence="1">
    <location>
        <begin position="77"/>
        <end position="86"/>
    </location>
</feature>
<organism evidence="2 3">
    <name type="scientific">Armillaria tabescens</name>
    <name type="common">Ringless honey mushroom</name>
    <name type="synonym">Agaricus tabescens</name>
    <dbReference type="NCBI Taxonomy" id="1929756"/>
    <lineage>
        <taxon>Eukaryota</taxon>
        <taxon>Fungi</taxon>
        <taxon>Dikarya</taxon>
        <taxon>Basidiomycota</taxon>
        <taxon>Agaricomycotina</taxon>
        <taxon>Agaricomycetes</taxon>
        <taxon>Agaricomycetidae</taxon>
        <taxon>Agaricales</taxon>
        <taxon>Marasmiineae</taxon>
        <taxon>Physalacriaceae</taxon>
        <taxon>Desarmillaria</taxon>
    </lineage>
</organism>
<protein>
    <submittedName>
        <fullName evidence="2">Uncharacterized protein</fullName>
    </submittedName>
</protein>
<dbReference type="EMBL" id="JAUEPS010000045">
    <property type="protein sequence ID" value="KAK0446944.1"/>
    <property type="molecule type" value="Genomic_DNA"/>
</dbReference>